<proteinExistence type="predicted"/>
<comment type="caution">
    <text evidence="1">The sequence shown here is derived from an EMBL/GenBank/DDBJ whole genome shotgun (WGS) entry which is preliminary data.</text>
</comment>
<accession>A0A3A8AAE9</accession>
<dbReference type="Gene3D" id="3.30.1330.80">
    <property type="entry name" value="Hypothetical protein, similar to alpha- acetolactate decarboxylase, domain 2"/>
    <property type="match status" value="1"/>
</dbReference>
<keyword evidence="2" id="KW-1185">Reference proteome</keyword>
<evidence type="ECO:0000313" key="1">
    <source>
        <dbReference type="EMBL" id="RKF06906.1"/>
    </source>
</evidence>
<reference evidence="1 2" key="1">
    <citation type="journal article" date="2018" name="Int. J. Syst. Bacteriol.">
        <title>Oceaniradius stylonemae gen. nov., sp. nov., isolated from a red alga, Stylonema cornu-cervi.</title>
        <authorList>
            <person name="Jeong S."/>
        </authorList>
    </citation>
    <scope>NUCLEOTIDE SEQUENCE [LARGE SCALE GENOMIC DNA]</scope>
    <source>
        <strain evidence="1 2">StC1</strain>
    </source>
</reference>
<sequence>MIADVATRFEPRSMRHPGPAPALRLVTASEPSARAAIVALPAGIDLLTGLVDAAGDAPAAVFTLLSGAFSQCVHCLAASDATGHTVATYSDWMSFTDTMVLGGSATIGWSVDGTRMVHSHAWFSLPATGALGGGHLDPVRCIVGAGGLRLRATIFERIDVRQAPDAETNHAVFAPVTIGEAA</sequence>
<protein>
    <recommendedName>
        <fullName evidence="3">DUF296 domain-containing protein</fullName>
    </recommendedName>
</protein>
<dbReference type="SUPFAM" id="SSF117856">
    <property type="entry name" value="AF0104/ALDC/Ptd012-like"/>
    <property type="match status" value="1"/>
</dbReference>
<gene>
    <name evidence="1" type="ORF">DEM25_009715</name>
</gene>
<evidence type="ECO:0008006" key="3">
    <source>
        <dbReference type="Google" id="ProtNLM"/>
    </source>
</evidence>
<dbReference type="OrthoDB" id="8720942at2"/>
<dbReference type="RefSeq" id="WP_109766542.1">
    <property type="nucleotide sequence ID" value="NZ_QFWV02000005.1"/>
</dbReference>
<dbReference type="Proteomes" id="UP000246132">
    <property type="component" value="Unassembled WGS sequence"/>
</dbReference>
<evidence type="ECO:0000313" key="2">
    <source>
        <dbReference type="Proteomes" id="UP000246132"/>
    </source>
</evidence>
<name>A0A3A8AAE9_9HYPH</name>
<dbReference type="EMBL" id="QFWV02000005">
    <property type="protein sequence ID" value="RKF06906.1"/>
    <property type="molecule type" value="Genomic_DNA"/>
</dbReference>
<dbReference type="AlphaFoldDB" id="A0A3A8AAE9"/>
<organism evidence="1 2">
    <name type="scientific">Oceaniradius stylonematis</name>
    <dbReference type="NCBI Taxonomy" id="2184161"/>
    <lineage>
        <taxon>Bacteria</taxon>
        <taxon>Pseudomonadati</taxon>
        <taxon>Pseudomonadota</taxon>
        <taxon>Alphaproteobacteria</taxon>
        <taxon>Hyphomicrobiales</taxon>
        <taxon>Ahrensiaceae</taxon>
        <taxon>Oceaniradius</taxon>
    </lineage>
</organism>